<accession>A0ABU3P8F3</accession>
<dbReference type="PANTHER" id="PTHR41247">
    <property type="entry name" value="HTH-TYPE TRANSCRIPTIONAL REPRESSOR YCNK"/>
    <property type="match status" value="1"/>
</dbReference>
<dbReference type="InterPro" id="IPR008719">
    <property type="entry name" value="N2O_reductase_NosL"/>
</dbReference>
<dbReference type="RefSeq" id="WP_315648296.1">
    <property type="nucleotide sequence ID" value="NZ_JAVXZY010000001.1"/>
</dbReference>
<keyword evidence="2" id="KW-1185">Reference proteome</keyword>
<dbReference type="Proteomes" id="UP001246372">
    <property type="component" value="Unassembled WGS sequence"/>
</dbReference>
<evidence type="ECO:0000313" key="2">
    <source>
        <dbReference type="Proteomes" id="UP001246372"/>
    </source>
</evidence>
<reference evidence="1" key="1">
    <citation type="submission" date="2023-09" db="EMBL/GenBank/DDBJ databases">
        <title>Paucibacter sp. APW11 Genome sequencing and assembly.</title>
        <authorList>
            <person name="Kim I."/>
        </authorList>
    </citation>
    <scope>NUCLEOTIDE SEQUENCE</scope>
    <source>
        <strain evidence="1">APW11</strain>
    </source>
</reference>
<organism evidence="1 2">
    <name type="scientific">Roseateles aquae</name>
    <dbReference type="NCBI Taxonomy" id="3077235"/>
    <lineage>
        <taxon>Bacteria</taxon>
        <taxon>Pseudomonadati</taxon>
        <taxon>Pseudomonadota</taxon>
        <taxon>Betaproteobacteria</taxon>
        <taxon>Burkholderiales</taxon>
        <taxon>Sphaerotilaceae</taxon>
        <taxon>Roseateles</taxon>
    </lineage>
</organism>
<name>A0ABU3P8F3_9BURK</name>
<evidence type="ECO:0000313" key="1">
    <source>
        <dbReference type="EMBL" id="MDT8998021.1"/>
    </source>
</evidence>
<gene>
    <name evidence="1" type="ORF">RQP53_01895</name>
</gene>
<dbReference type="PANTHER" id="PTHR41247:SF1">
    <property type="entry name" value="HTH-TYPE TRANSCRIPTIONAL REPRESSOR YCNK"/>
    <property type="match status" value="1"/>
</dbReference>
<proteinExistence type="predicted"/>
<dbReference type="Pfam" id="PF05573">
    <property type="entry name" value="NosL"/>
    <property type="match status" value="1"/>
</dbReference>
<dbReference type="EMBL" id="JAVXZY010000001">
    <property type="protein sequence ID" value="MDT8998021.1"/>
    <property type="molecule type" value="Genomic_DNA"/>
</dbReference>
<dbReference type="SUPFAM" id="SSF160387">
    <property type="entry name" value="NosL/MerB-like"/>
    <property type="match status" value="1"/>
</dbReference>
<comment type="caution">
    <text evidence="1">The sequence shown here is derived from an EMBL/GenBank/DDBJ whole genome shotgun (WGS) entry which is preliminary data.</text>
</comment>
<sequence length="206" mass="22327">MHERRLLLRRLGLLPALAGLPLLGSAAWRSGHDSSPEPGAEALPDDVCIVAPPLAWQPGSSLPLLAARPIPAQARCPVCGMFPARQPRWAAQLIFADGRAHFLDSPLSLFLYLQRVERYAPGYHRADVAALYVSDYQAGSWLDARQAFYIAGSALHGPMRGGNLPAVASQAAAQQLVLEVGGQPLRYAELRQALPEALQRLAPHRH</sequence>
<protein>
    <submittedName>
        <fullName evidence="1">Nitrous oxide reductase accessory protein NosL</fullName>
    </submittedName>
</protein>